<dbReference type="Proteomes" id="UP001565236">
    <property type="component" value="Unassembled WGS sequence"/>
</dbReference>
<evidence type="ECO:0000313" key="1">
    <source>
        <dbReference type="EMBL" id="MEY8661557.1"/>
    </source>
</evidence>
<dbReference type="RefSeq" id="WP_369940393.1">
    <property type="nucleotide sequence ID" value="NZ_JBCLUF010000003.1"/>
</dbReference>
<keyword evidence="2" id="KW-1185">Reference proteome</keyword>
<protein>
    <submittedName>
        <fullName evidence="1">Uncharacterized protein</fullName>
    </submittedName>
</protein>
<gene>
    <name evidence="1" type="ORF">AALT52_01410</name>
</gene>
<proteinExistence type="predicted"/>
<dbReference type="EMBL" id="JBCLUF010000003">
    <property type="protein sequence ID" value="MEY8661557.1"/>
    <property type="molecule type" value="Genomic_DNA"/>
</dbReference>
<accession>A0ABV4DQ39</accession>
<organism evidence="1 2">
    <name type="scientific">Ligilactobacillus faecis</name>
    <dbReference type="NCBI Taxonomy" id="762833"/>
    <lineage>
        <taxon>Bacteria</taxon>
        <taxon>Bacillati</taxon>
        <taxon>Bacillota</taxon>
        <taxon>Bacilli</taxon>
        <taxon>Lactobacillales</taxon>
        <taxon>Lactobacillaceae</taxon>
        <taxon>Ligilactobacillus</taxon>
    </lineage>
</organism>
<evidence type="ECO:0000313" key="2">
    <source>
        <dbReference type="Proteomes" id="UP001565236"/>
    </source>
</evidence>
<reference evidence="1 2" key="1">
    <citation type="submission" date="2024-03" db="EMBL/GenBank/DDBJ databases">
        <title>Mouse gut bacterial collection (mGBC) of GemPharmatech.</title>
        <authorList>
            <person name="He Y."/>
            <person name="Dong L."/>
            <person name="Wu D."/>
            <person name="Gao X."/>
            <person name="Lin Z."/>
        </authorList>
    </citation>
    <scope>NUCLEOTIDE SEQUENCE [LARGE SCALE GENOMIC DNA]</scope>
    <source>
        <strain evidence="1 2">15-30</strain>
    </source>
</reference>
<comment type="caution">
    <text evidence="1">The sequence shown here is derived from an EMBL/GenBank/DDBJ whole genome shotgun (WGS) entry which is preliminary data.</text>
</comment>
<sequence>MTDKERVNKIMNKYGNNFRKLSESATRKEYKDVLMFVANESNRKQRKLVGLDK</sequence>
<name>A0ABV4DQ39_9LACO</name>